<organism evidence="11 12">
    <name type="scientific">Dekkera bruxellensis</name>
    <name type="common">Brettanomyces custersii</name>
    <dbReference type="NCBI Taxonomy" id="5007"/>
    <lineage>
        <taxon>Eukaryota</taxon>
        <taxon>Fungi</taxon>
        <taxon>Dikarya</taxon>
        <taxon>Ascomycota</taxon>
        <taxon>Saccharomycotina</taxon>
        <taxon>Pichiomycetes</taxon>
        <taxon>Pichiales</taxon>
        <taxon>Pichiaceae</taxon>
        <taxon>Brettanomyces</taxon>
    </lineage>
</organism>
<dbReference type="SUPFAM" id="SSF49503">
    <property type="entry name" value="Cupredoxins"/>
    <property type="match status" value="3"/>
</dbReference>
<dbReference type="PANTHER" id="PTHR11709">
    <property type="entry name" value="MULTI-COPPER OXIDASE"/>
    <property type="match status" value="1"/>
</dbReference>
<evidence type="ECO:0000259" key="10">
    <source>
        <dbReference type="Pfam" id="PF07732"/>
    </source>
</evidence>
<dbReference type="PROSITE" id="PS00080">
    <property type="entry name" value="MULTICOPPER_OXIDASE2"/>
    <property type="match status" value="1"/>
</dbReference>
<dbReference type="InterPro" id="IPR033138">
    <property type="entry name" value="Cu_oxidase_CS"/>
</dbReference>
<sequence>MAAGEKHEEESSGLIAKLTGPGTQVDESCGNSQNVNDPLKDKTSKFSFARRHWKWILFGFLLTAALAIGLGVGLHNRSYKDGESTESKIIKSVIFASDTDPNDRNNTWRLNTGENYTMNLNAWRADFGTPKDRHYYFNITEITEVNADNAVRNLTVINGQYPGPLIEANSGDTIYIHVNNLLETNPVSIHCHGLFYQGNPFDDGAVSINNCPIPAGGNYTYKIPTSKSQWGTYWYHSHWSTQYADGVFGPLVLHSLDEDQLLGNYTGDRVMMVNDYYHDTASTYLSQYLGSGNENNEPNPDDGLIDGIYSQSSSYLVPTNDKKFEEALNFDPNAKQRIRVVNSGFLGTFTFSVDGHKLSIIEADGTNTEPVEEDSVDISVAQRYSFFLERENNNSSNFWVHARFNPFCFAYDATFDLDVRSIITYNATFSIPTDQQTWEYHGGDTSCLDYDQTKLKTLNETVPIVANGSTKPDVLVNLDASFQIGEYQLDKGYFNKYTWAPFSNTSSMHETLYNSNFKLDGVQNYVEDQYILNFEKRGQIVDFVINNYDDGPHPFHLHGHKMWVIDISPKGTFSDDMYDDKSNFNLQNPVLRDTVTIGPFGYAVLRFKVDNPGVWPFHCHIGWHMEAGLLLQVEELRDEFANFSEPTGWKDACGFDFKQ</sequence>
<name>A0A8H6F0E7_DEKBR</name>
<dbReference type="InterPro" id="IPR011706">
    <property type="entry name" value="Cu-oxidase_C"/>
</dbReference>
<keyword evidence="3" id="KW-0479">Metal-binding</keyword>
<comment type="similarity">
    <text evidence="1">Belongs to the multicopper oxidase family.</text>
</comment>
<dbReference type="CDD" id="cd13886">
    <property type="entry name" value="CuRO_2_MCO_like_1"/>
    <property type="match status" value="1"/>
</dbReference>
<dbReference type="Gene3D" id="2.60.40.420">
    <property type="entry name" value="Cupredoxins - blue copper proteins"/>
    <property type="match status" value="3"/>
</dbReference>
<keyword evidence="7" id="KW-0812">Transmembrane</keyword>
<comment type="caution">
    <text evidence="11">The sequence shown here is derived from an EMBL/GenBank/DDBJ whole genome shotgun (WGS) entry which is preliminary data.</text>
</comment>
<keyword evidence="2" id="KW-0406">Ion transport</keyword>
<feature type="compositionally biased region" description="Polar residues" evidence="6">
    <location>
        <begin position="21"/>
        <end position="36"/>
    </location>
</feature>
<keyword evidence="7" id="KW-0472">Membrane</keyword>
<protein>
    <recommendedName>
        <fullName evidence="13">Multicopper oxidase</fullName>
    </recommendedName>
</protein>
<dbReference type="CDD" id="cd13910">
    <property type="entry name" value="CuRO_3_MCO_like_4"/>
    <property type="match status" value="1"/>
</dbReference>
<evidence type="ECO:0000256" key="7">
    <source>
        <dbReference type="SAM" id="Phobius"/>
    </source>
</evidence>
<gene>
    <name evidence="11" type="ORF">HII12_000264</name>
</gene>
<keyword evidence="7" id="KW-1133">Transmembrane helix</keyword>
<dbReference type="InterPro" id="IPR011707">
    <property type="entry name" value="Cu-oxidase-like_N"/>
</dbReference>
<dbReference type="AlphaFoldDB" id="A0A8H6F0E7"/>
<dbReference type="GO" id="GO:0016491">
    <property type="term" value="F:oxidoreductase activity"/>
    <property type="evidence" value="ECO:0007669"/>
    <property type="project" value="UniProtKB-KW"/>
</dbReference>
<keyword evidence="4" id="KW-0560">Oxidoreductase</keyword>
<dbReference type="GO" id="GO:0005507">
    <property type="term" value="F:copper ion binding"/>
    <property type="evidence" value="ECO:0007669"/>
    <property type="project" value="InterPro"/>
</dbReference>
<feature type="domain" description="Plastocyanin-like" evidence="9">
    <location>
        <begin position="524"/>
        <end position="636"/>
    </location>
</feature>
<keyword evidence="2" id="KW-0408">Iron</keyword>
<reference evidence="11 12" key="1">
    <citation type="journal article" date="2020" name="Appl. Microbiol. Biotechnol.">
        <title>Targeted gene deletion in Brettanomyces bruxellensis with an expression-free CRISPR-Cas9 system.</title>
        <authorList>
            <person name="Varela C."/>
            <person name="Bartel C."/>
            <person name="Onetto C."/>
            <person name="Borneman A."/>
        </authorList>
    </citation>
    <scope>NUCLEOTIDE SEQUENCE [LARGE SCALE GENOMIC DNA]</scope>
    <source>
        <strain evidence="11 12">AWRI1613</strain>
    </source>
</reference>
<feature type="transmembrane region" description="Helical" evidence="7">
    <location>
        <begin position="55"/>
        <end position="74"/>
    </location>
</feature>
<evidence type="ECO:0008006" key="13">
    <source>
        <dbReference type="Google" id="ProtNLM"/>
    </source>
</evidence>
<keyword evidence="5" id="KW-0186">Copper</keyword>
<feature type="domain" description="Plastocyanin-like" evidence="8">
    <location>
        <begin position="268"/>
        <end position="403"/>
    </location>
</feature>
<evidence type="ECO:0000256" key="5">
    <source>
        <dbReference type="ARBA" id="ARBA00023008"/>
    </source>
</evidence>
<evidence type="ECO:0000259" key="9">
    <source>
        <dbReference type="Pfam" id="PF07731"/>
    </source>
</evidence>
<proteinExistence type="inferred from homology"/>
<evidence type="ECO:0000256" key="1">
    <source>
        <dbReference type="ARBA" id="ARBA00010609"/>
    </source>
</evidence>
<evidence type="ECO:0000313" key="11">
    <source>
        <dbReference type="EMBL" id="KAF6016222.1"/>
    </source>
</evidence>
<dbReference type="Pfam" id="PF00394">
    <property type="entry name" value="Cu-oxidase"/>
    <property type="match status" value="1"/>
</dbReference>
<dbReference type="Pfam" id="PF07732">
    <property type="entry name" value="Cu-oxidase_3"/>
    <property type="match status" value="1"/>
</dbReference>
<evidence type="ECO:0000256" key="2">
    <source>
        <dbReference type="ARBA" id="ARBA00022496"/>
    </source>
</evidence>
<dbReference type="InterPro" id="IPR002355">
    <property type="entry name" value="Cu_oxidase_Cu_BS"/>
</dbReference>
<dbReference type="InterPro" id="IPR001117">
    <property type="entry name" value="Cu-oxidase_2nd"/>
</dbReference>
<evidence type="ECO:0000256" key="4">
    <source>
        <dbReference type="ARBA" id="ARBA00023002"/>
    </source>
</evidence>
<feature type="region of interest" description="Disordered" evidence="6">
    <location>
        <begin position="1"/>
        <end position="36"/>
    </location>
</feature>
<dbReference type="EMBL" id="JABCYN010000003">
    <property type="protein sequence ID" value="KAF6016222.1"/>
    <property type="molecule type" value="Genomic_DNA"/>
</dbReference>
<evidence type="ECO:0000256" key="6">
    <source>
        <dbReference type="SAM" id="MobiDB-lite"/>
    </source>
</evidence>
<dbReference type="GO" id="GO:0006826">
    <property type="term" value="P:iron ion transport"/>
    <property type="evidence" value="ECO:0007669"/>
    <property type="project" value="UniProtKB-KW"/>
</dbReference>
<evidence type="ECO:0000259" key="8">
    <source>
        <dbReference type="Pfam" id="PF00394"/>
    </source>
</evidence>
<dbReference type="InterPro" id="IPR045087">
    <property type="entry name" value="Cu-oxidase_fam"/>
</dbReference>
<dbReference type="InterPro" id="IPR008972">
    <property type="entry name" value="Cupredoxin"/>
</dbReference>
<dbReference type="Pfam" id="PF07731">
    <property type="entry name" value="Cu-oxidase_2"/>
    <property type="match status" value="1"/>
</dbReference>
<dbReference type="PANTHER" id="PTHR11709:SF414">
    <property type="entry name" value="ADR239WP"/>
    <property type="match status" value="1"/>
</dbReference>
<evidence type="ECO:0000313" key="12">
    <source>
        <dbReference type="Proteomes" id="UP000568158"/>
    </source>
</evidence>
<accession>A0A8H6F0E7</accession>
<feature type="compositionally biased region" description="Basic and acidic residues" evidence="6">
    <location>
        <begin position="1"/>
        <end position="10"/>
    </location>
</feature>
<keyword evidence="2" id="KW-0410">Iron transport</keyword>
<dbReference type="Proteomes" id="UP000568158">
    <property type="component" value="Unassembled WGS sequence"/>
</dbReference>
<dbReference type="PROSITE" id="PS00079">
    <property type="entry name" value="MULTICOPPER_OXIDASE1"/>
    <property type="match status" value="1"/>
</dbReference>
<evidence type="ECO:0000256" key="3">
    <source>
        <dbReference type="ARBA" id="ARBA00022723"/>
    </source>
</evidence>
<feature type="domain" description="Plastocyanin-like" evidence="10">
    <location>
        <begin position="143"/>
        <end position="255"/>
    </location>
</feature>
<keyword evidence="2" id="KW-0813">Transport</keyword>